<evidence type="ECO:0000313" key="1">
    <source>
        <dbReference type="EMBL" id="KZP29823.1"/>
    </source>
</evidence>
<protein>
    <submittedName>
        <fullName evidence="1">Uncharacterized protein</fullName>
    </submittedName>
</protein>
<reference evidence="1" key="1">
    <citation type="journal article" date="2016" name="Mol. Biol. Evol.">
        <title>Comparative Genomics of Early-Diverging Mushroom-Forming Fungi Provides Insights into the Origins of Lignocellulose Decay Capabilities.</title>
        <authorList>
            <person name="Nagy L.G."/>
            <person name="Riley R."/>
            <person name="Tritt A."/>
            <person name="Adam C."/>
            <person name="Daum C."/>
            <person name="Floudas D."/>
            <person name="Sun H."/>
            <person name="Yadav J.S."/>
            <person name="Pangilinan J."/>
            <person name="Larsson K.H."/>
            <person name="Matsuura K."/>
            <person name="Barry K."/>
            <person name="Labutti K."/>
            <person name="Kuo R."/>
            <person name="Ohm R.A."/>
            <person name="Bhattacharya S.S."/>
            <person name="Shirouzu T."/>
            <person name="Yoshinaga Y."/>
            <person name="Martin F.M."/>
            <person name="Grigoriev I.V."/>
            <person name="Hibbett D.S."/>
        </authorList>
    </citation>
    <scope>NUCLEOTIDE SEQUENCE [LARGE SCALE GENOMIC DNA]</scope>
    <source>
        <strain evidence="1">CBS 109695</strain>
    </source>
</reference>
<accession>A0A166STZ2</accession>
<proteinExistence type="predicted"/>
<name>A0A166STZ2_9AGAM</name>
<organism evidence="1">
    <name type="scientific">Athelia psychrophila</name>
    <dbReference type="NCBI Taxonomy" id="1759441"/>
    <lineage>
        <taxon>Eukaryota</taxon>
        <taxon>Fungi</taxon>
        <taxon>Dikarya</taxon>
        <taxon>Basidiomycota</taxon>
        <taxon>Agaricomycotina</taxon>
        <taxon>Agaricomycetes</taxon>
        <taxon>Agaricomycetidae</taxon>
        <taxon>Atheliales</taxon>
        <taxon>Atheliaceae</taxon>
        <taxon>Athelia</taxon>
    </lineage>
</organism>
<dbReference type="EMBL" id="KV417496">
    <property type="protein sequence ID" value="KZP29823.1"/>
    <property type="molecule type" value="Genomic_DNA"/>
</dbReference>
<sequence length="205" mass="22932">MQMLLQSVLLVHLRQRRQHESGTATFSRPRGVTLFSASRECLPPGVNLKGLEQASSVDVNGSKVLSLERYAAETGKFRAAVSYLKLLRAQMAETRPPEHTFVTSTIDLKLNMHGVEGTMHVFRWTRFNSEARIISLLPGAASEFLRAENAQVNFHGTTNRSILPSAAPIYLLRMRAIKPPKVPPLFPLFEKRVGRGERDTSHASR</sequence>
<dbReference type="AlphaFoldDB" id="A0A166STZ2"/>
<gene>
    <name evidence="1" type="ORF">FIBSPDRAFT_884497</name>
</gene>